<dbReference type="InterPro" id="IPR054465">
    <property type="entry name" value="Integrase_p58-like_C"/>
</dbReference>
<dbReference type="AlphaFoldDB" id="A0AAV8VQA5"/>
<feature type="domain" description="Integrase zinc-binding" evidence="2">
    <location>
        <begin position="279"/>
        <end position="335"/>
    </location>
</feature>
<dbReference type="CDD" id="cd00303">
    <property type="entry name" value="retropepsin_like"/>
    <property type="match status" value="1"/>
</dbReference>
<proteinExistence type="predicted"/>
<dbReference type="PANTHER" id="PTHR37984:SF15">
    <property type="entry name" value="INTEGRASE CATALYTIC DOMAIN-CONTAINING PROTEIN"/>
    <property type="match status" value="1"/>
</dbReference>
<dbReference type="InterPro" id="IPR001969">
    <property type="entry name" value="Aspartic_peptidase_AS"/>
</dbReference>
<dbReference type="PROSITE" id="PS00141">
    <property type="entry name" value="ASP_PROTEASE"/>
    <property type="match status" value="1"/>
</dbReference>
<evidence type="ECO:0000313" key="4">
    <source>
        <dbReference type="EMBL" id="KAJ8916146.1"/>
    </source>
</evidence>
<dbReference type="FunFam" id="1.10.340.70:FF:000001">
    <property type="entry name" value="Retrovirus-related Pol polyprotein from transposon gypsy-like Protein"/>
    <property type="match status" value="1"/>
</dbReference>
<accession>A0AAV8VQA5</accession>
<evidence type="ECO:0000259" key="3">
    <source>
        <dbReference type="Pfam" id="PF22938"/>
    </source>
</evidence>
<dbReference type="PANTHER" id="PTHR37984">
    <property type="entry name" value="PROTEIN CBG26694"/>
    <property type="match status" value="1"/>
</dbReference>
<protein>
    <recommendedName>
        <fullName evidence="1">RNA-directed DNA polymerase</fullName>
        <ecNumber evidence="1">2.7.7.49</ecNumber>
    </recommendedName>
</protein>
<evidence type="ECO:0000256" key="1">
    <source>
        <dbReference type="ARBA" id="ARBA00012493"/>
    </source>
</evidence>
<dbReference type="Pfam" id="PF13975">
    <property type="entry name" value="gag-asp_proteas"/>
    <property type="match status" value="1"/>
</dbReference>
<dbReference type="InterPro" id="IPR050951">
    <property type="entry name" value="Retrovirus_Pol_polyprotein"/>
</dbReference>
<name>A0AAV8VQA5_9CUCU</name>
<dbReference type="EC" id="2.7.7.49" evidence="1"/>
<reference evidence="4 5" key="1">
    <citation type="journal article" date="2023" name="Insect Mol. Biol.">
        <title>Genome sequencing provides insights into the evolution of gene families encoding plant cell wall-degrading enzymes in longhorned beetles.</title>
        <authorList>
            <person name="Shin N.R."/>
            <person name="Okamura Y."/>
            <person name="Kirsch R."/>
            <person name="Pauchet Y."/>
        </authorList>
    </citation>
    <scope>NUCLEOTIDE SEQUENCE [LARGE SCALE GENOMIC DNA]</scope>
    <source>
        <strain evidence="4">EAD_L_NR</strain>
    </source>
</reference>
<dbReference type="EMBL" id="JANEYG010000045">
    <property type="protein sequence ID" value="KAJ8916146.1"/>
    <property type="molecule type" value="Genomic_DNA"/>
</dbReference>
<keyword evidence="5" id="KW-1185">Reference proteome</keyword>
<dbReference type="SUPFAM" id="SSF50630">
    <property type="entry name" value="Acid proteases"/>
    <property type="match status" value="1"/>
</dbReference>
<dbReference type="Gene3D" id="1.10.340.70">
    <property type="match status" value="1"/>
</dbReference>
<gene>
    <name evidence="4" type="ORF">NQ315_004513</name>
</gene>
<dbReference type="InterPro" id="IPR041588">
    <property type="entry name" value="Integrase_H2C2"/>
</dbReference>
<comment type="caution">
    <text evidence="4">The sequence shown here is derived from an EMBL/GenBank/DDBJ whole genome shotgun (WGS) entry which is preliminary data.</text>
</comment>
<dbReference type="Pfam" id="PF22938">
    <property type="entry name" value="Integrase_p58_C"/>
    <property type="match status" value="1"/>
</dbReference>
<evidence type="ECO:0000259" key="2">
    <source>
        <dbReference type="Pfam" id="PF17921"/>
    </source>
</evidence>
<dbReference type="Gene3D" id="2.40.70.10">
    <property type="entry name" value="Acid Proteases"/>
    <property type="match status" value="1"/>
</dbReference>
<dbReference type="GO" id="GO:0006508">
    <property type="term" value="P:proteolysis"/>
    <property type="evidence" value="ECO:0007669"/>
    <property type="project" value="InterPro"/>
</dbReference>
<dbReference type="GO" id="GO:0003964">
    <property type="term" value="F:RNA-directed DNA polymerase activity"/>
    <property type="evidence" value="ECO:0007669"/>
    <property type="project" value="UniProtKB-EC"/>
</dbReference>
<dbReference type="Pfam" id="PF17921">
    <property type="entry name" value="Integrase_H2C2"/>
    <property type="match status" value="1"/>
</dbReference>
<sequence length="506" mass="58061">MILDTGSSHTIVKPNIVAHCRIQNTDEDYQLETANGEVIPVKGVHLAEIRLGNSTFRQKVFVADITDDVLLGLNVMAEQNFILDLPQRVLKTNNEEIILNFPKIRALPIRTVKASEDVEIPPQSEVVLEAICDDSTEEDETVIVEPKSENLLHHKGILTGRTLTVRKNNQMFVRIMNLKDYPQKSLQRRAYRRTKLDGPEEWGADTLAREQQEDPDVGDIAQWKMEGKERPAWQEISNRSPTFKGYWALWDSLAIENNLLKRVWESPDGKEKNYQTILPRKRVPEVLQAVHSGVGGGHFGINKTLDKVRERFYWLGSRSDVEEWCRRCETCAASKGPRTRSRGQMQQYNVGAPFERIAIDVAGPFPRSKTPASVVFGAELRLPIDLISDRPKKEEGVNNYISHLQDRLKLTHAEVRQKMRIESDRMKTRYDLRANTGGFQVGEKVWLYNPKRTKGKSPKLQKSWEGPYIVVTRLNDVVYRIQKNPQAKMKIVHIDRLTPYQEPPSQ</sequence>
<evidence type="ECO:0000313" key="5">
    <source>
        <dbReference type="Proteomes" id="UP001159042"/>
    </source>
</evidence>
<dbReference type="Proteomes" id="UP001159042">
    <property type="component" value="Unassembled WGS sequence"/>
</dbReference>
<feature type="domain" description="Integrase p58-like C-terminal" evidence="3">
    <location>
        <begin position="466"/>
        <end position="499"/>
    </location>
</feature>
<dbReference type="GO" id="GO:0004190">
    <property type="term" value="F:aspartic-type endopeptidase activity"/>
    <property type="evidence" value="ECO:0007669"/>
    <property type="project" value="InterPro"/>
</dbReference>
<organism evidence="4 5">
    <name type="scientific">Exocentrus adspersus</name>
    <dbReference type="NCBI Taxonomy" id="1586481"/>
    <lineage>
        <taxon>Eukaryota</taxon>
        <taxon>Metazoa</taxon>
        <taxon>Ecdysozoa</taxon>
        <taxon>Arthropoda</taxon>
        <taxon>Hexapoda</taxon>
        <taxon>Insecta</taxon>
        <taxon>Pterygota</taxon>
        <taxon>Neoptera</taxon>
        <taxon>Endopterygota</taxon>
        <taxon>Coleoptera</taxon>
        <taxon>Polyphaga</taxon>
        <taxon>Cucujiformia</taxon>
        <taxon>Chrysomeloidea</taxon>
        <taxon>Cerambycidae</taxon>
        <taxon>Lamiinae</taxon>
        <taxon>Acanthocinini</taxon>
        <taxon>Exocentrus</taxon>
    </lineage>
</organism>
<dbReference type="InterPro" id="IPR021109">
    <property type="entry name" value="Peptidase_aspartic_dom_sf"/>
</dbReference>